<dbReference type="GO" id="GO:0005886">
    <property type="term" value="C:plasma membrane"/>
    <property type="evidence" value="ECO:0007669"/>
    <property type="project" value="UniProtKB-SubCell"/>
</dbReference>
<name>A0A5C8NR96_9BURK</name>
<keyword evidence="3" id="KW-0813">Transport</keyword>
<evidence type="ECO:0000256" key="7">
    <source>
        <dbReference type="ARBA" id="ARBA00022927"/>
    </source>
</evidence>
<comment type="similarity">
    <text evidence="2">Belongs to the GSP M family.</text>
</comment>
<evidence type="ECO:0000256" key="4">
    <source>
        <dbReference type="ARBA" id="ARBA00022475"/>
    </source>
</evidence>
<evidence type="ECO:0000256" key="6">
    <source>
        <dbReference type="ARBA" id="ARBA00022692"/>
    </source>
</evidence>
<sequence length="166" mass="18535">MLDTLMQRWQAMALRERRLVLAAALVVIAAIVYLLLIEPAWQGRERLQRELPALRSQLARIDQLADEARQLGTAQAGADTPQAVRARLEQSIDGAGLRPALAQLQQTGNLFDVRFRGVQHAAWLAWIDVAVRDTRLRIVDVSVTREASPGMVTARASLELPRREGR</sequence>
<dbReference type="GO" id="GO:0015627">
    <property type="term" value="C:type II protein secretion system complex"/>
    <property type="evidence" value="ECO:0007669"/>
    <property type="project" value="InterPro"/>
</dbReference>
<evidence type="ECO:0000256" key="1">
    <source>
        <dbReference type="ARBA" id="ARBA00004377"/>
    </source>
</evidence>
<comment type="subcellular location">
    <subcellularLocation>
        <location evidence="1">Cell inner membrane</location>
        <topology evidence="1">Single-pass membrane protein</topology>
    </subcellularLocation>
</comment>
<evidence type="ECO:0000256" key="5">
    <source>
        <dbReference type="ARBA" id="ARBA00022519"/>
    </source>
</evidence>
<keyword evidence="9 10" id="KW-0472">Membrane</keyword>
<dbReference type="EMBL" id="VDUY01000007">
    <property type="protein sequence ID" value="TXL63808.1"/>
    <property type="molecule type" value="Genomic_DNA"/>
</dbReference>
<dbReference type="GO" id="GO:0015628">
    <property type="term" value="P:protein secretion by the type II secretion system"/>
    <property type="evidence" value="ECO:0007669"/>
    <property type="project" value="InterPro"/>
</dbReference>
<comment type="caution">
    <text evidence="11">The sequence shown here is derived from an EMBL/GenBank/DDBJ whole genome shotgun (WGS) entry which is preliminary data.</text>
</comment>
<evidence type="ECO:0000313" key="11">
    <source>
        <dbReference type="EMBL" id="TXL63808.1"/>
    </source>
</evidence>
<accession>A0A5C8NR96</accession>
<dbReference type="SUPFAM" id="SSF103054">
    <property type="entry name" value="General secretion pathway protein M, EpsM"/>
    <property type="match status" value="1"/>
</dbReference>
<organism evidence="11 12">
    <name type="scientific">Zeimonas arvi</name>
    <dbReference type="NCBI Taxonomy" id="2498847"/>
    <lineage>
        <taxon>Bacteria</taxon>
        <taxon>Pseudomonadati</taxon>
        <taxon>Pseudomonadota</taxon>
        <taxon>Betaproteobacteria</taxon>
        <taxon>Burkholderiales</taxon>
        <taxon>Burkholderiaceae</taxon>
        <taxon>Zeimonas</taxon>
    </lineage>
</organism>
<keyword evidence="5" id="KW-0997">Cell inner membrane</keyword>
<keyword evidence="6 10" id="KW-0812">Transmembrane</keyword>
<evidence type="ECO:0000256" key="2">
    <source>
        <dbReference type="ARBA" id="ARBA00010637"/>
    </source>
</evidence>
<dbReference type="Proteomes" id="UP000321548">
    <property type="component" value="Unassembled WGS sequence"/>
</dbReference>
<dbReference type="Pfam" id="PF04612">
    <property type="entry name" value="T2SSM"/>
    <property type="match status" value="1"/>
</dbReference>
<feature type="transmembrane region" description="Helical" evidence="10">
    <location>
        <begin position="20"/>
        <end position="41"/>
    </location>
</feature>
<evidence type="ECO:0000313" key="12">
    <source>
        <dbReference type="Proteomes" id="UP000321548"/>
    </source>
</evidence>
<evidence type="ECO:0000256" key="9">
    <source>
        <dbReference type="ARBA" id="ARBA00023136"/>
    </source>
</evidence>
<protein>
    <submittedName>
        <fullName evidence="11">Type II secretion system protein M</fullName>
    </submittedName>
</protein>
<keyword evidence="8 10" id="KW-1133">Transmembrane helix</keyword>
<evidence type="ECO:0000256" key="8">
    <source>
        <dbReference type="ARBA" id="ARBA00022989"/>
    </source>
</evidence>
<dbReference type="InterPro" id="IPR023229">
    <property type="entry name" value="T2SS_M_periplasmic_sf"/>
</dbReference>
<evidence type="ECO:0000256" key="3">
    <source>
        <dbReference type="ARBA" id="ARBA00022448"/>
    </source>
</evidence>
<dbReference type="InterPro" id="IPR007690">
    <property type="entry name" value="T2SS_GspM"/>
</dbReference>
<dbReference type="OrthoDB" id="8563628at2"/>
<reference evidence="11 12" key="1">
    <citation type="submission" date="2019-06" db="EMBL/GenBank/DDBJ databases">
        <title>Quisquiliibacterium sp. nov., isolated from a maize field.</title>
        <authorList>
            <person name="Lin S.-Y."/>
            <person name="Tsai C.-F."/>
            <person name="Young C.-C."/>
        </authorList>
    </citation>
    <scope>NUCLEOTIDE SEQUENCE [LARGE SCALE GENOMIC DNA]</scope>
    <source>
        <strain evidence="11 12">CC-CFT501</strain>
    </source>
</reference>
<evidence type="ECO:0000256" key="10">
    <source>
        <dbReference type="SAM" id="Phobius"/>
    </source>
</evidence>
<proteinExistence type="inferred from homology"/>
<keyword evidence="12" id="KW-1185">Reference proteome</keyword>
<keyword evidence="7" id="KW-0653">Protein transport</keyword>
<dbReference type="Gene3D" id="3.30.1360.100">
    <property type="entry name" value="General secretion pathway protein M, EpsM"/>
    <property type="match status" value="1"/>
</dbReference>
<dbReference type="AlphaFoldDB" id="A0A5C8NR96"/>
<gene>
    <name evidence="11" type="ORF">FHP08_16040</name>
</gene>
<dbReference type="RefSeq" id="WP_147705502.1">
    <property type="nucleotide sequence ID" value="NZ_VDUY01000007.1"/>
</dbReference>
<keyword evidence="4" id="KW-1003">Cell membrane</keyword>